<evidence type="ECO:0000256" key="3">
    <source>
        <dbReference type="ARBA" id="ARBA00022692"/>
    </source>
</evidence>
<dbReference type="InterPro" id="IPR020846">
    <property type="entry name" value="MFS_dom"/>
</dbReference>
<keyword evidence="5 7" id="KW-0472">Membrane</keyword>
<evidence type="ECO:0000256" key="5">
    <source>
        <dbReference type="ARBA" id="ARBA00023136"/>
    </source>
</evidence>
<reference evidence="9 10" key="1">
    <citation type="journal article" date="2016" name="Mol. Biol. Evol.">
        <title>Comparative Genomics of Early-Diverging Mushroom-Forming Fungi Provides Insights into the Origins of Lignocellulose Decay Capabilities.</title>
        <authorList>
            <person name="Nagy L.G."/>
            <person name="Riley R."/>
            <person name="Tritt A."/>
            <person name="Adam C."/>
            <person name="Daum C."/>
            <person name="Floudas D."/>
            <person name="Sun H."/>
            <person name="Yadav J.S."/>
            <person name="Pangilinan J."/>
            <person name="Larsson K.H."/>
            <person name="Matsuura K."/>
            <person name="Barry K."/>
            <person name="Labutti K."/>
            <person name="Kuo R."/>
            <person name="Ohm R.A."/>
            <person name="Bhattacharya S.S."/>
            <person name="Shirouzu T."/>
            <person name="Yoshinaga Y."/>
            <person name="Martin F.M."/>
            <person name="Grigoriev I.V."/>
            <person name="Hibbett D.S."/>
        </authorList>
    </citation>
    <scope>NUCLEOTIDE SEQUENCE [LARGE SCALE GENOMIC DNA]</scope>
    <source>
        <strain evidence="9 10">HHB9708</strain>
    </source>
</reference>
<proteinExistence type="predicted"/>
<organism evidence="9 10">
    <name type="scientific">Sistotremastrum niveocremeum HHB9708</name>
    <dbReference type="NCBI Taxonomy" id="1314777"/>
    <lineage>
        <taxon>Eukaryota</taxon>
        <taxon>Fungi</taxon>
        <taxon>Dikarya</taxon>
        <taxon>Basidiomycota</taxon>
        <taxon>Agaricomycotina</taxon>
        <taxon>Agaricomycetes</taxon>
        <taxon>Sistotremastrales</taxon>
        <taxon>Sistotremastraceae</taxon>
        <taxon>Sertulicium</taxon>
        <taxon>Sertulicium niveocremeum</taxon>
    </lineage>
</organism>
<keyword evidence="2" id="KW-0813">Transport</keyword>
<feature type="transmembrane region" description="Helical" evidence="7">
    <location>
        <begin position="365"/>
        <end position="383"/>
    </location>
</feature>
<dbReference type="Proteomes" id="UP000076722">
    <property type="component" value="Unassembled WGS sequence"/>
</dbReference>
<feature type="transmembrane region" description="Helical" evidence="7">
    <location>
        <begin position="297"/>
        <end position="314"/>
    </location>
</feature>
<keyword evidence="4 7" id="KW-1133">Transmembrane helix</keyword>
<gene>
    <name evidence="9" type="ORF">SISNIDRAFT_445231</name>
</gene>
<feature type="compositionally biased region" description="Polar residues" evidence="6">
    <location>
        <begin position="255"/>
        <end position="269"/>
    </location>
</feature>
<dbReference type="AlphaFoldDB" id="A0A164Q2B0"/>
<dbReference type="Pfam" id="PF07690">
    <property type="entry name" value="MFS_1"/>
    <property type="match status" value="1"/>
</dbReference>
<feature type="transmembrane region" description="Helical" evidence="7">
    <location>
        <begin position="87"/>
        <end position="106"/>
    </location>
</feature>
<feature type="transmembrane region" description="Helical" evidence="7">
    <location>
        <begin position="118"/>
        <end position="137"/>
    </location>
</feature>
<dbReference type="PROSITE" id="PS50850">
    <property type="entry name" value="MFS"/>
    <property type="match status" value="1"/>
</dbReference>
<dbReference type="PANTHER" id="PTHR23504">
    <property type="entry name" value="MAJOR FACILITATOR SUPERFAMILY DOMAIN-CONTAINING PROTEIN 10"/>
    <property type="match status" value="1"/>
</dbReference>
<dbReference type="InterPro" id="IPR001958">
    <property type="entry name" value="Tet-R_TetA/multi-R_MdtG-like"/>
</dbReference>
<dbReference type="InterPro" id="IPR011701">
    <property type="entry name" value="MFS"/>
</dbReference>
<feature type="transmembrane region" description="Helical" evidence="7">
    <location>
        <begin position="143"/>
        <end position="163"/>
    </location>
</feature>
<dbReference type="PANTHER" id="PTHR23504:SF15">
    <property type="entry name" value="MAJOR FACILITATOR SUPERFAMILY (MFS) PROFILE DOMAIN-CONTAINING PROTEIN"/>
    <property type="match status" value="1"/>
</dbReference>
<dbReference type="GO" id="GO:0022857">
    <property type="term" value="F:transmembrane transporter activity"/>
    <property type="evidence" value="ECO:0007669"/>
    <property type="project" value="InterPro"/>
</dbReference>
<evidence type="ECO:0000256" key="2">
    <source>
        <dbReference type="ARBA" id="ARBA00022448"/>
    </source>
</evidence>
<evidence type="ECO:0000259" key="8">
    <source>
        <dbReference type="PROSITE" id="PS50850"/>
    </source>
</evidence>
<evidence type="ECO:0000256" key="4">
    <source>
        <dbReference type="ARBA" id="ARBA00022989"/>
    </source>
</evidence>
<dbReference type="SUPFAM" id="SSF103473">
    <property type="entry name" value="MFS general substrate transporter"/>
    <property type="match status" value="1"/>
</dbReference>
<evidence type="ECO:0000256" key="7">
    <source>
        <dbReference type="SAM" id="Phobius"/>
    </source>
</evidence>
<feature type="transmembrane region" description="Helical" evidence="7">
    <location>
        <begin position="175"/>
        <end position="197"/>
    </location>
</feature>
<dbReference type="InterPro" id="IPR036259">
    <property type="entry name" value="MFS_trans_sf"/>
</dbReference>
<protein>
    <submittedName>
        <fullName evidence="9">MFS general substrate transporter</fullName>
    </submittedName>
</protein>
<sequence>MPSERTPLLVDPASTPNDSVLERAPELEAVKTSIYPGPTPLPKRQLLCISFIQLGEFISWTFFYPYINEMIMVYDISGGDPTKVGYYAGLVASASFIADCVSVFLWGRLSDYIGRRPVIIIGLVALILGPIAFGFSQTLATLVLSRLLTGAFCGNIGILKALIADITDESNRAKAFSYTPAVMSLALVIAPLIGGNLSRPVERFPLFFGKSDLLRVYPYLLPSVAVAVFPGIGIVMVLLVLRESSSERSHPKSLDSPTSSSNQGISPTGSEITLVPEVKKTPPPLTSLFTPQVRAAVFNYAAYCFLAFVIAFLLPLFMSTPTQYGGLGLSPHDIGTLLGVLGIYTGAVQIVFFMPLHRRLGNNGLFRLSIATKAVVCIFWPILGLLAKHTKSDKLSGALIALLLLQLLFLPITRMGLSCSSIFLTSAAPSRTSVGATVGLGQIFASVSRFLGPAIGAALFAVSIEKNILGGNLVYVVLIGLIFVSLIGTATLPRVVKSANEN</sequence>
<evidence type="ECO:0000313" key="9">
    <source>
        <dbReference type="EMBL" id="KZS89257.1"/>
    </source>
</evidence>
<feature type="transmembrane region" description="Helical" evidence="7">
    <location>
        <begin position="334"/>
        <end position="353"/>
    </location>
</feature>
<feature type="transmembrane region" description="Helical" evidence="7">
    <location>
        <begin position="434"/>
        <end position="461"/>
    </location>
</feature>
<name>A0A164Q2B0_9AGAM</name>
<comment type="subcellular location">
    <subcellularLocation>
        <location evidence="1">Membrane</location>
        <topology evidence="1">Multi-pass membrane protein</topology>
    </subcellularLocation>
</comment>
<dbReference type="EMBL" id="KV419429">
    <property type="protein sequence ID" value="KZS89257.1"/>
    <property type="molecule type" value="Genomic_DNA"/>
</dbReference>
<keyword evidence="3 7" id="KW-0812">Transmembrane</keyword>
<dbReference type="Gene3D" id="1.20.1250.20">
    <property type="entry name" value="MFS general substrate transporter like domains"/>
    <property type="match status" value="1"/>
</dbReference>
<keyword evidence="10" id="KW-1185">Reference proteome</keyword>
<dbReference type="PRINTS" id="PR01035">
    <property type="entry name" value="TCRTETA"/>
</dbReference>
<feature type="transmembrane region" description="Helical" evidence="7">
    <location>
        <begin position="46"/>
        <end position="67"/>
    </location>
</feature>
<feature type="transmembrane region" description="Helical" evidence="7">
    <location>
        <begin position="395"/>
        <end position="413"/>
    </location>
</feature>
<evidence type="ECO:0000256" key="1">
    <source>
        <dbReference type="ARBA" id="ARBA00004141"/>
    </source>
</evidence>
<evidence type="ECO:0000256" key="6">
    <source>
        <dbReference type="SAM" id="MobiDB-lite"/>
    </source>
</evidence>
<evidence type="ECO:0000313" key="10">
    <source>
        <dbReference type="Proteomes" id="UP000076722"/>
    </source>
</evidence>
<dbReference type="OrthoDB" id="419616at2759"/>
<feature type="domain" description="Major facilitator superfamily (MFS) profile" evidence="8">
    <location>
        <begin position="45"/>
        <end position="497"/>
    </location>
</feature>
<feature type="region of interest" description="Disordered" evidence="6">
    <location>
        <begin position="248"/>
        <end position="269"/>
    </location>
</feature>
<feature type="transmembrane region" description="Helical" evidence="7">
    <location>
        <begin position="217"/>
        <end position="241"/>
    </location>
</feature>
<feature type="transmembrane region" description="Helical" evidence="7">
    <location>
        <begin position="473"/>
        <end position="492"/>
    </location>
</feature>
<accession>A0A164Q2B0</accession>
<dbReference type="GO" id="GO:0016020">
    <property type="term" value="C:membrane"/>
    <property type="evidence" value="ECO:0007669"/>
    <property type="project" value="UniProtKB-SubCell"/>
</dbReference>